<dbReference type="GO" id="GO:0019887">
    <property type="term" value="F:protein kinase regulator activity"/>
    <property type="evidence" value="ECO:0007669"/>
    <property type="project" value="TreeGrafter"/>
</dbReference>
<dbReference type="SUPFAM" id="SSF48403">
    <property type="entry name" value="Ankyrin repeat"/>
    <property type="match status" value="1"/>
</dbReference>
<feature type="repeat" description="ANK" evidence="1">
    <location>
        <begin position="241"/>
        <end position="273"/>
    </location>
</feature>
<protein>
    <submittedName>
        <fullName evidence="3">Uncharacterized protein</fullName>
    </submittedName>
</protein>
<keyword evidence="1" id="KW-0040">ANK repeat</keyword>
<dbReference type="AlphaFoldDB" id="A0A915EDN1"/>
<dbReference type="WBParaSite" id="jg5242">
    <property type="protein sequence ID" value="jg5242"/>
    <property type="gene ID" value="jg5242"/>
</dbReference>
<name>A0A915EDN1_9BILA</name>
<evidence type="ECO:0000313" key="3">
    <source>
        <dbReference type="WBParaSite" id="jg5242"/>
    </source>
</evidence>
<dbReference type="PRINTS" id="PR01415">
    <property type="entry name" value="ANKYRIN"/>
</dbReference>
<organism evidence="2 3">
    <name type="scientific">Ditylenchus dipsaci</name>
    <dbReference type="NCBI Taxonomy" id="166011"/>
    <lineage>
        <taxon>Eukaryota</taxon>
        <taxon>Metazoa</taxon>
        <taxon>Ecdysozoa</taxon>
        <taxon>Nematoda</taxon>
        <taxon>Chromadorea</taxon>
        <taxon>Rhabditida</taxon>
        <taxon>Tylenchina</taxon>
        <taxon>Tylenchomorpha</taxon>
        <taxon>Sphaerularioidea</taxon>
        <taxon>Anguinidae</taxon>
        <taxon>Anguininae</taxon>
        <taxon>Ditylenchus</taxon>
    </lineage>
</organism>
<evidence type="ECO:0000313" key="2">
    <source>
        <dbReference type="Proteomes" id="UP000887574"/>
    </source>
</evidence>
<dbReference type="PROSITE" id="PS50088">
    <property type="entry name" value="ANK_REPEAT"/>
    <property type="match status" value="4"/>
</dbReference>
<keyword evidence="2" id="KW-1185">Reference proteome</keyword>
<reference evidence="3" key="1">
    <citation type="submission" date="2022-11" db="UniProtKB">
        <authorList>
            <consortium name="WormBaseParasite"/>
        </authorList>
    </citation>
    <scope>IDENTIFICATION</scope>
</reference>
<dbReference type="InterPro" id="IPR052771">
    <property type="entry name" value="Neurotrophin_sig_adaptor"/>
</dbReference>
<dbReference type="InterPro" id="IPR036770">
    <property type="entry name" value="Ankyrin_rpt-contain_sf"/>
</dbReference>
<dbReference type="SMART" id="SM00248">
    <property type="entry name" value="ANK"/>
    <property type="match status" value="6"/>
</dbReference>
<feature type="repeat" description="ANK" evidence="1">
    <location>
        <begin position="105"/>
        <end position="137"/>
    </location>
</feature>
<dbReference type="Pfam" id="PF12796">
    <property type="entry name" value="Ank_2"/>
    <property type="match status" value="2"/>
</dbReference>
<dbReference type="InterPro" id="IPR002110">
    <property type="entry name" value="Ankyrin_rpt"/>
</dbReference>
<feature type="repeat" description="ANK" evidence="1">
    <location>
        <begin position="138"/>
        <end position="170"/>
    </location>
</feature>
<evidence type="ECO:0000256" key="1">
    <source>
        <dbReference type="PROSITE-ProRule" id="PRU00023"/>
    </source>
</evidence>
<sequence>MLHVADAAGLARIESSIFSEDSRYDTVHSMASHLNSNIHEYFNTVEAGQVPFVPIANSAFISTSRNAGGETLLILAARCGHANVVEYFLKEQIFGDADLEESDHDGWTALLNAAHEGHAKVAHLLLEAGASVDQSDLMGWTPLMWATYKNHLEVVEVLVDNKAHINIVGEEDGLTPLIIAAGRGYTQIVNKLVSCGAQVNSSDKFGSTALIWAARKAREGYTEIAQALISASAFVNTVDRFGNSILASAVRSGNLTLVRMLLEKHADVNAKDSENRTPPLGHRQVIHRHCACPAGKETQFGAEKTRMERLLCGTGFSENRDVSLVQLLVNMGAKISATDVSGDNALHLADSKLLYRPNKLGETPYSIDQRERSSHSSHHIRPIGTDIDLKNLLGYDAYSDVLADVVCEPNLSLPSPSACIPIGGRHRVILVLDSGVYAATCLCVCFIGHSCGWLVDYQRISEFGVSTSYW</sequence>
<dbReference type="PANTHER" id="PTHR24116:SF0">
    <property type="entry name" value="KINASE D-INTERACTING SUBSTRATE OF 220 KDA"/>
    <property type="match status" value="1"/>
</dbReference>
<dbReference type="Gene3D" id="1.25.40.20">
    <property type="entry name" value="Ankyrin repeat-containing domain"/>
    <property type="match status" value="2"/>
</dbReference>
<accession>A0A915EDN1</accession>
<feature type="repeat" description="ANK" evidence="1">
    <location>
        <begin position="172"/>
        <end position="204"/>
    </location>
</feature>
<dbReference type="PANTHER" id="PTHR24116">
    <property type="entry name" value="KINASE D-INTERACTING SUBSTRATE OF 220 KDA"/>
    <property type="match status" value="1"/>
</dbReference>
<dbReference type="PROSITE" id="PS50297">
    <property type="entry name" value="ANK_REP_REGION"/>
    <property type="match status" value="4"/>
</dbReference>
<dbReference type="Proteomes" id="UP000887574">
    <property type="component" value="Unplaced"/>
</dbReference>
<dbReference type="GO" id="GO:0030165">
    <property type="term" value="F:PDZ domain binding"/>
    <property type="evidence" value="ECO:0007669"/>
    <property type="project" value="TreeGrafter"/>
</dbReference>
<proteinExistence type="predicted"/>